<name>A0A517MBY3_9BACT</name>
<dbReference type="KEGG" id="rml:FF011L_11180"/>
<proteinExistence type="predicted"/>
<dbReference type="EMBL" id="CP036262">
    <property type="protein sequence ID" value="QDS92375.1"/>
    <property type="molecule type" value="Genomic_DNA"/>
</dbReference>
<keyword evidence="1" id="KW-1133">Transmembrane helix</keyword>
<evidence type="ECO:0000313" key="3">
    <source>
        <dbReference type="Proteomes" id="UP000320672"/>
    </source>
</evidence>
<protein>
    <submittedName>
        <fullName evidence="2">ABC-2 family transporter protein</fullName>
    </submittedName>
</protein>
<feature type="transmembrane region" description="Helical" evidence="1">
    <location>
        <begin position="128"/>
        <end position="153"/>
    </location>
</feature>
<feature type="transmembrane region" description="Helical" evidence="1">
    <location>
        <begin position="502"/>
        <end position="521"/>
    </location>
</feature>
<feature type="transmembrane region" description="Helical" evidence="1">
    <location>
        <begin position="98"/>
        <end position="116"/>
    </location>
</feature>
<evidence type="ECO:0000256" key="1">
    <source>
        <dbReference type="SAM" id="Phobius"/>
    </source>
</evidence>
<keyword evidence="3" id="KW-1185">Reference proteome</keyword>
<dbReference type="RefSeq" id="WP_246109758.1">
    <property type="nucleotide sequence ID" value="NZ_CP036262.1"/>
</dbReference>
<feature type="transmembrane region" description="Helical" evidence="1">
    <location>
        <begin position="476"/>
        <end position="495"/>
    </location>
</feature>
<keyword evidence="1" id="KW-0472">Membrane</keyword>
<organism evidence="2 3">
    <name type="scientific">Roseimaritima multifibrata</name>
    <dbReference type="NCBI Taxonomy" id="1930274"/>
    <lineage>
        <taxon>Bacteria</taxon>
        <taxon>Pseudomonadati</taxon>
        <taxon>Planctomycetota</taxon>
        <taxon>Planctomycetia</taxon>
        <taxon>Pirellulales</taxon>
        <taxon>Pirellulaceae</taxon>
        <taxon>Roseimaritima</taxon>
    </lineage>
</organism>
<feature type="transmembrane region" description="Helical" evidence="1">
    <location>
        <begin position="26"/>
        <end position="49"/>
    </location>
</feature>
<sequence length="635" mass="70701">MMTLQPEDFWTYSEWLLRPNAFLQSALLQGIVLILMAIVAGLIVGYFIAALRKGPSEGFYSVARVIRELFTKDLPGTSVARVYALSRLAFKEAIRRKVLVVAAIFVVGLLFAGWYLNPSSNDPARLYISFVLTATNYLILILALFISAFSLPADIQNKTIYTIVTKPVRATEIVLGRIGGFVAVGTCLLAPMGIASYFFVTRGLDHDHAGVEQIEQLPDGTFVGKTTFDRNHQHTFTLFEDEEGNLIGETNVARGHQHTIRRDKGSEDYVISAPLGGLTARVPSYGDLYFLSRDGQESSQGIDTGYEKTSGGYGSAGLERLFGKTSQAKRIEFGYVEGGSLGAGIYTFYNVTPDRYQDFITLQFNLRAYRAHKGIIDQGLRATITLRNPETGAVSDPRTFVVQEYQVDEYQLPLTIEGNDGEENRELNVFEDLVTEDGTLQLELRCLDRGQYLGMTRGDVFLRPHETSFAWNLTKAYFSIWLQMVMVISFGVMFSTFLNGPVAMLMTFVCVLMGFSAERIYDVRHYLDTNQDMGGGPVESLIRLVRQDAMTTELDVDPLTAKIVKGIDLVAVYSMDALATSLPNLPKMLETAEYAAGGFDIFDSLLLRHATTTFCYFLLAFLISYFCLKTREIAA</sequence>
<feature type="transmembrane region" description="Helical" evidence="1">
    <location>
        <begin position="606"/>
        <end position="628"/>
    </location>
</feature>
<dbReference type="PANTHER" id="PTHR43471">
    <property type="entry name" value="ABC TRANSPORTER PERMEASE"/>
    <property type="match status" value="1"/>
</dbReference>
<reference evidence="2 3" key="1">
    <citation type="submission" date="2019-02" db="EMBL/GenBank/DDBJ databases">
        <title>Deep-cultivation of Planctomycetes and their phenomic and genomic characterization uncovers novel biology.</title>
        <authorList>
            <person name="Wiegand S."/>
            <person name="Jogler M."/>
            <person name="Boedeker C."/>
            <person name="Pinto D."/>
            <person name="Vollmers J."/>
            <person name="Rivas-Marin E."/>
            <person name="Kohn T."/>
            <person name="Peeters S.H."/>
            <person name="Heuer A."/>
            <person name="Rast P."/>
            <person name="Oberbeckmann S."/>
            <person name="Bunk B."/>
            <person name="Jeske O."/>
            <person name="Meyerdierks A."/>
            <person name="Storesund J.E."/>
            <person name="Kallscheuer N."/>
            <person name="Luecker S."/>
            <person name="Lage O.M."/>
            <person name="Pohl T."/>
            <person name="Merkel B.J."/>
            <person name="Hornburger P."/>
            <person name="Mueller R.-W."/>
            <person name="Bruemmer F."/>
            <person name="Labrenz M."/>
            <person name="Spormann A.M."/>
            <person name="Op den Camp H."/>
            <person name="Overmann J."/>
            <person name="Amann R."/>
            <person name="Jetten M.S.M."/>
            <person name="Mascher T."/>
            <person name="Medema M.H."/>
            <person name="Devos D.P."/>
            <person name="Kaster A.-K."/>
            <person name="Ovreas L."/>
            <person name="Rohde M."/>
            <person name="Galperin M.Y."/>
            <person name="Jogler C."/>
        </authorList>
    </citation>
    <scope>NUCLEOTIDE SEQUENCE [LARGE SCALE GENOMIC DNA]</scope>
    <source>
        <strain evidence="2 3">FF011L</strain>
    </source>
</reference>
<evidence type="ECO:0000313" key="2">
    <source>
        <dbReference type="EMBL" id="QDS92375.1"/>
    </source>
</evidence>
<dbReference type="Proteomes" id="UP000320672">
    <property type="component" value="Chromosome"/>
</dbReference>
<dbReference type="AlphaFoldDB" id="A0A517MBY3"/>
<accession>A0A517MBY3</accession>
<feature type="transmembrane region" description="Helical" evidence="1">
    <location>
        <begin position="174"/>
        <end position="199"/>
    </location>
</feature>
<gene>
    <name evidence="2" type="ORF">FF011L_11180</name>
</gene>
<keyword evidence="1" id="KW-0812">Transmembrane</keyword>
<dbReference type="PANTHER" id="PTHR43471:SF10">
    <property type="entry name" value="SLL1107 PROTEIN"/>
    <property type="match status" value="1"/>
</dbReference>